<evidence type="ECO:0000256" key="5">
    <source>
        <dbReference type="SAM" id="Phobius"/>
    </source>
</evidence>
<dbReference type="Proteomes" id="UP001597163">
    <property type="component" value="Unassembled WGS sequence"/>
</dbReference>
<name>A0ABW3R8P9_9FLAO</name>
<feature type="domain" description="O-antigen ligase-related" evidence="6">
    <location>
        <begin position="198"/>
        <end position="349"/>
    </location>
</feature>
<evidence type="ECO:0000313" key="8">
    <source>
        <dbReference type="Proteomes" id="UP001597163"/>
    </source>
</evidence>
<keyword evidence="4 5" id="KW-0472">Membrane</keyword>
<feature type="transmembrane region" description="Helical" evidence="5">
    <location>
        <begin position="284"/>
        <end position="302"/>
    </location>
</feature>
<evidence type="ECO:0000256" key="1">
    <source>
        <dbReference type="ARBA" id="ARBA00004141"/>
    </source>
</evidence>
<evidence type="ECO:0000256" key="2">
    <source>
        <dbReference type="ARBA" id="ARBA00022692"/>
    </source>
</evidence>
<feature type="transmembrane region" description="Helical" evidence="5">
    <location>
        <begin position="390"/>
        <end position="409"/>
    </location>
</feature>
<accession>A0ABW3R8P9</accession>
<gene>
    <name evidence="7" type="ORF">ACFQ2E_02715</name>
</gene>
<feature type="transmembrane region" description="Helical" evidence="5">
    <location>
        <begin position="59"/>
        <end position="78"/>
    </location>
</feature>
<dbReference type="GO" id="GO:0016874">
    <property type="term" value="F:ligase activity"/>
    <property type="evidence" value="ECO:0007669"/>
    <property type="project" value="UniProtKB-KW"/>
</dbReference>
<feature type="transmembrane region" description="Helical" evidence="5">
    <location>
        <begin position="336"/>
        <end position="355"/>
    </location>
</feature>
<dbReference type="Pfam" id="PF04932">
    <property type="entry name" value="Wzy_C"/>
    <property type="match status" value="1"/>
</dbReference>
<keyword evidence="8" id="KW-1185">Reference proteome</keyword>
<feature type="transmembrane region" description="Helical" evidence="5">
    <location>
        <begin position="198"/>
        <end position="224"/>
    </location>
</feature>
<feature type="transmembrane region" description="Helical" evidence="5">
    <location>
        <begin position="367"/>
        <end position="384"/>
    </location>
</feature>
<proteinExistence type="predicted"/>
<evidence type="ECO:0000259" key="6">
    <source>
        <dbReference type="Pfam" id="PF04932"/>
    </source>
</evidence>
<sequence length="415" mass="48176">MKIPNYVLKASKIFLYLLALLPLLSLPLVSIAIMLFVFFSIISFRLTNQEKNTMVKKEWFLFFLFTTPFLFYLIALIWTEDLSLGIKLIEKNLSFLVIPFTVFILKPFKSHLQIKNFIKTYIISCSISVIFTILYILINLKSIYNQQNTYFINIKLRETIELTPIIGEHAIYFSLILGIGLLLLFYNRFKNRRLNIFLFLMLTIGIVIASSRGVIIAILIVGVLLAYQEIKNKRKLVIIIVLSISGFAVLAYVSPIKKRVIEIVNTKYIYPKGDYYNSFNLRMAIYNCSLSLINESAIIGFAPADLQQKLNECYKKFDTSAFQKTNYNTHNQYLDYILSFGAIGFILILFSFAYFLKIAIVTQNNEYFNFLILMYIAFLTENILVRNTGIVLFVMFNCLFAYSTLLKNFNLNIKQ</sequence>
<organism evidence="7 8">
    <name type="scientific">Hwangdonia seohaensis</name>
    <dbReference type="NCBI Taxonomy" id="1240727"/>
    <lineage>
        <taxon>Bacteria</taxon>
        <taxon>Pseudomonadati</taxon>
        <taxon>Bacteroidota</taxon>
        <taxon>Flavobacteriia</taxon>
        <taxon>Flavobacteriales</taxon>
        <taxon>Flavobacteriaceae</taxon>
        <taxon>Hwangdonia</taxon>
    </lineage>
</organism>
<dbReference type="PANTHER" id="PTHR37422">
    <property type="entry name" value="TEICHURONIC ACID BIOSYNTHESIS PROTEIN TUAE"/>
    <property type="match status" value="1"/>
</dbReference>
<dbReference type="RefSeq" id="WP_311935990.1">
    <property type="nucleotide sequence ID" value="NZ_JAVSCK010000001.1"/>
</dbReference>
<feature type="transmembrane region" description="Helical" evidence="5">
    <location>
        <begin position="117"/>
        <end position="138"/>
    </location>
</feature>
<dbReference type="PANTHER" id="PTHR37422:SF13">
    <property type="entry name" value="LIPOPOLYSACCHARIDE BIOSYNTHESIS PROTEIN PA4999-RELATED"/>
    <property type="match status" value="1"/>
</dbReference>
<evidence type="ECO:0000313" key="7">
    <source>
        <dbReference type="EMBL" id="MFD1161313.1"/>
    </source>
</evidence>
<comment type="caution">
    <text evidence="7">The sequence shown here is derived from an EMBL/GenBank/DDBJ whole genome shotgun (WGS) entry which is preliminary data.</text>
</comment>
<keyword evidence="3 5" id="KW-1133">Transmembrane helix</keyword>
<feature type="transmembrane region" description="Helical" evidence="5">
    <location>
        <begin position="84"/>
        <end position="105"/>
    </location>
</feature>
<protein>
    <submittedName>
        <fullName evidence="7">O-antigen ligase family protein</fullName>
    </submittedName>
</protein>
<dbReference type="InterPro" id="IPR007016">
    <property type="entry name" value="O-antigen_ligase-rel_domated"/>
</dbReference>
<evidence type="ECO:0000256" key="4">
    <source>
        <dbReference type="ARBA" id="ARBA00023136"/>
    </source>
</evidence>
<feature type="transmembrane region" description="Helical" evidence="5">
    <location>
        <begin position="13"/>
        <end position="39"/>
    </location>
</feature>
<keyword evidence="2 5" id="KW-0812">Transmembrane</keyword>
<dbReference type="EMBL" id="JBHTLJ010000001">
    <property type="protein sequence ID" value="MFD1161313.1"/>
    <property type="molecule type" value="Genomic_DNA"/>
</dbReference>
<keyword evidence="7" id="KW-0436">Ligase</keyword>
<feature type="transmembrane region" description="Helical" evidence="5">
    <location>
        <begin position="169"/>
        <end position="186"/>
    </location>
</feature>
<feature type="transmembrane region" description="Helical" evidence="5">
    <location>
        <begin position="236"/>
        <end position="253"/>
    </location>
</feature>
<dbReference type="InterPro" id="IPR051533">
    <property type="entry name" value="WaaL-like"/>
</dbReference>
<comment type="subcellular location">
    <subcellularLocation>
        <location evidence="1">Membrane</location>
        <topology evidence="1">Multi-pass membrane protein</topology>
    </subcellularLocation>
</comment>
<evidence type="ECO:0000256" key="3">
    <source>
        <dbReference type="ARBA" id="ARBA00022989"/>
    </source>
</evidence>
<reference evidence="8" key="1">
    <citation type="journal article" date="2019" name="Int. J. Syst. Evol. Microbiol.">
        <title>The Global Catalogue of Microorganisms (GCM) 10K type strain sequencing project: providing services to taxonomists for standard genome sequencing and annotation.</title>
        <authorList>
            <consortium name="The Broad Institute Genomics Platform"/>
            <consortium name="The Broad Institute Genome Sequencing Center for Infectious Disease"/>
            <person name="Wu L."/>
            <person name="Ma J."/>
        </authorList>
    </citation>
    <scope>NUCLEOTIDE SEQUENCE [LARGE SCALE GENOMIC DNA]</scope>
    <source>
        <strain evidence="8">CCUG 63246</strain>
    </source>
</reference>